<evidence type="ECO:0000313" key="10">
    <source>
        <dbReference type="WBParaSite" id="HPBE_0001163601-mRNA-1"/>
    </source>
</evidence>
<keyword evidence="9" id="KW-1185">Reference proteome</keyword>
<sequence>MRISGVNYVRARSFLKSLFGRSTSAAEDEASSLTKQQQEKLRKILPSVRTDAPKSKIQGDVVSYETNMDCIRARGFLKYRYNYQPPSGVKETVIAVAKDLLSNNAESSSDPAQLQLKDNDLKSKIIICLSEKFKHYPTNARLMHIRSVQDLIDFYQEPVSNVPNYTKLARAESKPSNVYMMEQPSRFHPEDIEAWHGGVTAFPGSGGKVLGLRNKRLLRQFKPKSDWFDYEDQTFDYTPPEKDMPWDIEIARRMDRYPDKRFDIKRKLFLRTK</sequence>
<gene>
    <name evidence="8" type="ORF">HPBE_LOCUS11637</name>
</gene>
<accession>A0A3P7YM85</accession>
<keyword evidence="4" id="KW-0496">Mitochondrion</keyword>
<evidence type="ECO:0000256" key="4">
    <source>
        <dbReference type="ARBA" id="ARBA00023128"/>
    </source>
</evidence>
<organism evidence="9 10">
    <name type="scientific">Heligmosomoides polygyrus</name>
    <name type="common">Parasitic roundworm</name>
    <dbReference type="NCBI Taxonomy" id="6339"/>
    <lineage>
        <taxon>Eukaryota</taxon>
        <taxon>Metazoa</taxon>
        <taxon>Ecdysozoa</taxon>
        <taxon>Nematoda</taxon>
        <taxon>Chromadorea</taxon>
        <taxon>Rhabditida</taxon>
        <taxon>Rhabditina</taxon>
        <taxon>Rhabditomorpha</taxon>
        <taxon>Strongyloidea</taxon>
        <taxon>Heligmosomidae</taxon>
        <taxon>Heligmosomoides</taxon>
    </lineage>
</organism>
<evidence type="ECO:0000256" key="6">
    <source>
        <dbReference type="ARBA" id="ARBA00035183"/>
    </source>
</evidence>
<evidence type="ECO:0000256" key="3">
    <source>
        <dbReference type="ARBA" id="ARBA00022980"/>
    </source>
</evidence>
<accession>A0A183FU19</accession>
<dbReference type="WBParaSite" id="HPBE_0001163601-mRNA-1">
    <property type="protein sequence ID" value="HPBE_0001163601-mRNA-1"/>
    <property type="gene ID" value="HPBE_0001163601"/>
</dbReference>
<reference evidence="8 9" key="1">
    <citation type="submission" date="2018-11" db="EMBL/GenBank/DDBJ databases">
        <authorList>
            <consortium name="Pathogen Informatics"/>
        </authorList>
    </citation>
    <scope>NUCLEOTIDE SEQUENCE [LARGE SCALE GENOMIC DNA]</scope>
</reference>
<name>A0A183FU19_HELPZ</name>
<dbReference type="PANTHER" id="PTHR31542">
    <property type="entry name" value="39A RIBOSOMAL PROTEIN L50, MITOCHONDRIAL"/>
    <property type="match status" value="1"/>
</dbReference>
<dbReference type="AlphaFoldDB" id="A0A183FU19"/>
<dbReference type="Pfam" id="PF10501">
    <property type="entry name" value="Ribosomal_L50"/>
    <property type="match status" value="1"/>
</dbReference>
<evidence type="ECO:0000256" key="2">
    <source>
        <dbReference type="ARBA" id="ARBA00008860"/>
    </source>
</evidence>
<dbReference type="PANTHER" id="PTHR31542:SF1">
    <property type="entry name" value="LARGE RIBOSOMAL SUBUNIT PROTEIN ML50"/>
    <property type="match status" value="1"/>
</dbReference>
<keyword evidence="5" id="KW-0687">Ribonucleoprotein</keyword>
<reference evidence="10" key="2">
    <citation type="submission" date="2019-09" db="UniProtKB">
        <authorList>
            <consortium name="WormBaseParasite"/>
        </authorList>
    </citation>
    <scope>IDENTIFICATION</scope>
</reference>
<dbReference type="OrthoDB" id="9939609at2759"/>
<proteinExistence type="inferred from homology"/>
<evidence type="ECO:0000256" key="1">
    <source>
        <dbReference type="ARBA" id="ARBA00004173"/>
    </source>
</evidence>
<dbReference type="Proteomes" id="UP000050761">
    <property type="component" value="Unassembled WGS sequence"/>
</dbReference>
<dbReference type="InterPro" id="IPR018305">
    <property type="entry name" value="Ribosomal_m50"/>
</dbReference>
<protein>
    <recommendedName>
        <fullName evidence="6">Large ribosomal subunit protein mL50</fullName>
    </recommendedName>
    <alternativeName>
        <fullName evidence="7">39S ribosomal protein L50, mitochondrial</fullName>
    </alternativeName>
</protein>
<comment type="subcellular location">
    <subcellularLocation>
        <location evidence="1">Mitochondrion</location>
    </subcellularLocation>
</comment>
<dbReference type="EMBL" id="UZAH01027177">
    <property type="protein sequence ID" value="VDO89326.1"/>
    <property type="molecule type" value="Genomic_DNA"/>
</dbReference>
<comment type="similarity">
    <text evidence="2">Belongs to the mitochondrion-specific ribosomal protein mL50 family.</text>
</comment>
<evidence type="ECO:0000256" key="5">
    <source>
        <dbReference type="ARBA" id="ARBA00023274"/>
    </source>
</evidence>
<evidence type="ECO:0000313" key="9">
    <source>
        <dbReference type="Proteomes" id="UP000050761"/>
    </source>
</evidence>
<keyword evidence="3" id="KW-0689">Ribosomal protein</keyword>
<dbReference type="GO" id="GO:0005762">
    <property type="term" value="C:mitochondrial large ribosomal subunit"/>
    <property type="evidence" value="ECO:0007669"/>
    <property type="project" value="TreeGrafter"/>
</dbReference>
<evidence type="ECO:0000256" key="7">
    <source>
        <dbReference type="ARBA" id="ARBA00035398"/>
    </source>
</evidence>
<evidence type="ECO:0000313" key="8">
    <source>
        <dbReference type="EMBL" id="VDO89326.1"/>
    </source>
</evidence>